<dbReference type="SUPFAM" id="SSF49899">
    <property type="entry name" value="Concanavalin A-like lectins/glucanases"/>
    <property type="match status" value="1"/>
</dbReference>
<keyword evidence="5" id="KW-0963">Cytoplasm</keyword>
<dbReference type="Gene3D" id="2.60.120.920">
    <property type="match status" value="1"/>
</dbReference>
<dbReference type="PROSITE" id="PS50225">
    <property type="entry name" value="SOCS"/>
    <property type="match status" value="1"/>
</dbReference>
<evidence type="ECO:0000256" key="4">
    <source>
        <dbReference type="ARBA" id="ARBA00014684"/>
    </source>
</evidence>
<evidence type="ECO:0000256" key="1">
    <source>
        <dbReference type="ARBA" id="ARBA00004123"/>
    </source>
</evidence>
<name>B3RMJ7_TRIAD</name>
<keyword evidence="10" id="KW-1185">Reference proteome</keyword>
<dbReference type="eggNOG" id="KOG3953">
    <property type="taxonomic scope" value="Eukaryota"/>
</dbReference>
<dbReference type="GO" id="GO:0043161">
    <property type="term" value="P:proteasome-mediated ubiquitin-dependent protein catabolic process"/>
    <property type="evidence" value="ECO:0000318"/>
    <property type="project" value="GO_Central"/>
</dbReference>
<evidence type="ECO:0000256" key="2">
    <source>
        <dbReference type="ARBA" id="ARBA00004496"/>
    </source>
</evidence>
<dbReference type="OrthoDB" id="5951542at2759"/>
<dbReference type="PANTHER" id="PTHR12245:SF16">
    <property type="entry name" value="SPRY DOMAIN-CONTAINING SOCS BOX PROTEIN 3-LIKE"/>
    <property type="match status" value="1"/>
</dbReference>
<dbReference type="CTD" id="6750910"/>
<dbReference type="OMA" id="VYFHISP"/>
<organism evidence="9 10">
    <name type="scientific">Trichoplax adhaerens</name>
    <name type="common">Trichoplax reptans</name>
    <dbReference type="NCBI Taxonomy" id="10228"/>
    <lineage>
        <taxon>Eukaryota</taxon>
        <taxon>Metazoa</taxon>
        <taxon>Placozoa</taxon>
        <taxon>Uniplacotomia</taxon>
        <taxon>Trichoplacea</taxon>
        <taxon>Trichoplacidae</taxon>
        <taxon>Trichoplax</taxon>
    </lineage>
</organism>
<evidence type="ECO:0000313" key="10">
    <source>
        <dbReference type="Proteomes" id="UP000009022"/>
    </source>
</evidence>
<comment type="similarity">
    <text evidence="3">Belongs to the SPSB family.</text>
</comment>
<reference evidence="9 10" key="1">
    <citation type="journal article" date="2008" name="Nature">
        <title>The Trichoplax genome and the nature of placozoans.</title>
        <authorList>
            <person name="Srivastava M."/>
            <person name="Begovic E."/>
            <person name="Chapman J."/>
            <person name="Putnam N.H."/>
            <person name="Hellsten U."/>
            <person name="Kawashima T."/>
            <person name="Kuo A."/>
            <person name="Mitros T."/>
            <person name="Salamov A."/>
            <person name="Carpenter M.L."/>
            <person name="Signorovitch A.Y."/>
            <person name="Moreno M.A."/>
            <person name="Kamm K."/>
            <person name="Grimwood J."/>
            <person name="Schmutz J."/>
            <person name="Shapiro H."/>
            <person name="Grigoriev I.V."/>
            <person name="Buss L.W."/>
            <person name="Schierwater B."/>
            <person name="Dellaporta S.L."/>
            <person name="Rokhsar D.S."/>
        </authorList>
    </citation>
    <scope>NUCLEOTIDE SEQUENCE [LARGE SCALE GENOMIC DNA]</scope>
    <source>
        <strain evidence="9 10">Grell-BS-1999</strain>
    </source>
</reference>
<dbReference type="GeneID" id="6750910"/>
<dbReference type="InterPro" id="IPR001496">
    <property type="entry name" value="SOCS_box"/>
</dbReference>
<feature type="domain" description="SOCS box" evidence="8">
    <location>
        <begin position="185"/>
        <end position="228"/>
    </location>
</feature>
<evidence type="ECO:0000259" key="8">
    <source>
        <dbReference type="PROSITE" id="PS50225"/>
    </source>
</evidence>
<dbReference type="KEGG" id="tad:TRIADDRAFT_63704"/>
<dbReference type="SUPFAM" id="SSF158235">
    <property type="entry name" value="SOCS box-like"/>
    <property type="match status" value="1"/>
</dbReference>
<dbReference type="GO" id="GO:0019005">
    <property type="term" value="C:SCF ubiquitin ligase complex"/>
    <property type="evidence" value="ECO:0000318"/>
    <property type="project" value="GO_Central"/>
</dbReference>
<dbReference type="InterPro" id="IPR050672">
    <property type="entry name" value="FBXO45-Fsn/SPSB_families"/>
</dbReference>
<dbReference type="STRING" id="10228.B3RMJ7"/>
<dbReference type="GO" id="GO:0005634">
    <property type="term" value="C:nucleus"/>
    <property type="evidence" value="ECO:0007669"/>
    <property type="project" value="UniProtKB-SubCell"/>
</dbReference>
<evidence type="ECO:0000313" key="9">
    <source>
        <dbReference type="EMBL" id="EDV27861.1"/>
    </source>
</evidence>
<dbReference type="InterPro" id="IPR035754">
    <property type="entry name" value="SPRY_SPSB3"/>
</dbReference>
<keyword evidence="6" id="KW-0539">Nucleus</keyword>
<dbReference type="Pfam" id="PF07525">
    <property type="entry name" value="SOCS_box"/>
    <property type="match status" value="1"/>
</dbReference>
<gene>
    <name evidence="9" type="ORF">TRIADDRAFT_63704</name>
</gene>
<dbReference type="InterPro" id="IPR043136">
    <property type="entry name" value="B30.2/SPRY_sf"/>
</dbReference>
<dbReference type="CDD" id="cd12876">
    <property type="entry name" value="SPRY_SOCS3"/>
    <property type="match status" value="1"/>
</dbReference>
<dbReference type="HOGENOM" id="CLU_042284_2_1_1"/>
<dbReference type="InterPro" id="IPR003877">
    <property type="entry name" value="SPRY_dom"/>
</dbReference>
<comment type="subcellular location">
    <subcellularLocation>
        <location evidence="2">Cytoplasm</location>
    </subcellularLocation>
    <subcellularLocation>
        <location evidence="1">Nucleus</location>
    </subcellularLocation>
</comment>
<dbReference type="Proteomes" id="UP000009022">
    <property type="component" value="Unassembled WGS sequence"/>
</dbReference>
<accession>B3RMJ7</accession>
<evidence type="ECO:0000259" key="7">
    <source>
        <dbReference type="PROSITE" id="PS50188"/>
    </source>
</evidence>
<dbReference type="InterPro" id="IPR013320">
    <property type="entry name" value="ConA-like_dom_sf"/>
</dbReference>
<dbReference type="PhylomeDB" id="B3RMJ7"/>
<protein>
    <recommendedName>
        <fullName evidence="4">SPRY domain-containing SOCS box protein 3</fullName>
    </recommendedName>
</protein>
<evidence type="ECO:0000256" key="6">
    <source>
        <dbReference type="ARBA" id="ARBA00023242"/>
    </source>
</evidence>
<dbReference type="FunFam" id="2.60.120.920:FF:000079">
    <property type="entry name" value="Predicted protein"/>
    <property type="match status" value="1"/>
</dbReference>
<feature type="domain" description="B30.2/SPRY" evidence="7">
    <location>
        <begin position="1"/>
        <end position="192"/>
    </location>
</feature>
<proteinExistence type="inferred from homology"/>
<dbReference type="GO" id="GO:0005737">
    <property type="term" value="C:cytoplasm"/>
    <property type="evidence" value="ECO:0007669"/>
    <property type="project" value="UniProtKB-SubCell"/>
</dbReference>
<dbReference type="InParanoid" id="B3RMJ7"/>
<dbReference type="Pfam" id="PF00622">
    <property type="entry name" value="SPRY"/>
    <property type="match status" value="1"/>
</dbReference>
<dbReference type="RefSeq" id="XP_002109695.1">
    <property type="nucleotide sequence ID" value="XM_002109659.1"/>
</dbReference>
<dbReference type="GO" id="GO:0035556">
    <property type="term" value="P:intracellular signal transduction"/>
    <property type="evidence" value="ECO:0007669"/>
    <property type="project" value="InterPro"/>
</dbReference>
<dbReference type="PROSITE" id="PS50188">
    <property type="entry name" value="B302_SPRY"/>
    <property type="match status" value="1"/>
</dbReference>
<dbReference type="EMBL" id="DS985242">
    <property type="protein sequence ID" value="EDV27861.1"/>
    <property type="molecule type" value="Genomic_DNA"/>
</dbReference>
<dbReference type="PANTHER" id="PTHR12245">
    <property type="entry name" value="SPRY DOMAIN CONTAINING SOCS BOX PROTEIN"/>
    <property type="match status" value="1"/>
</dbReference>
<evidence type="ECO:0000256" key="5">
    <source>
        <dbReference type="ARBA" id="ARBA00022490"/>
    </source>
</evidence>
<dbReference type="AlphaFoldDB" id="B3RMJ7"/>
<dbReference type="InterPro" id="IPR001870">
    <property type="entry name" value="B30.2/SPRY"/>
</dbReference>
<evidence type="ECO:0000256" key="3">
    <source>
        <dbReference type="ARBA" id="ARBA00010910"/>
    </source>
</evidence>
<dbReference type="InterPro" id="IPR036036">
    <property type="entry name" value="SOCS_box-like_dom_sf"/>
</dbReference>
<dbReference type="SMART" id="SM00449">
    <property type="entry name" value="SPRY"/>
    <property type="match status" value="1"/>
</dbReference>
<sequence length="228" mass="25547">MVATCAIGPIQEAFPDNWTWNIDDKSPDVELCSRREGAYFYTDPVIDSTGTAAVRGSKGFDRGLHYWEVTLCEPTFGSSVMVGVGTKKAKLRTNNYEYIDILGTDCESWGLNYKGYLFHNGRPTKFTDTFYAGTTIGVLLDMNVGKLSYFKNGSFLGTAFDDLLDINSELYPMIASTAAESEMQLGIRGSKFVSLEDLCRRTVRRYVDYANIDKLCLPQPIRNELKVL</sequence>